<gene>
    <name evidence="2" type="ORF">GCM10009799_21760</name>
</gene>
<comment type="caution">
    <text evidence="2">The sequence shown here is derived from an EMBL/GenBank/DDBJ whole genome shotgun (WGS) entry which is preliminary data.</text>
</comment>
<dbReference type="EMBL" id="BAAAPC010000008">
    <property type="protein sequence ID" value="GAA1995160.1"/>
    <property type="molecule type" value="Genomic_DNA"/>
</dbReference>
<evidence type="ECO:0000313" key="2">
    <source>
        <dbReference type="EMBL" id="GAA1995160.1"/>
    </source>
</evidence>
<evidence type="ECO:0000313" key="3">
    <source>
        <dbReference type="Proteomes" id="UP001501585"/>
    </source>
</evidence>
<keyword evidence="3" id="KW-1185">Reference proteome</keyword>
<name>A0ABN2SZJ5_9ACTN</name>
<sequence>MLDLYDGVTRETEEAVAALPGRDVAAELPGAPSFPPNISGAARRILLRLIREDSPARGARRHPARVPGRCLHHRRLGRGVHAVGNTVEGPRRRCGAALPRGSRGNASAASCGRHQ</sequence>
<proteinExistence type="predicted"/>
<organism evidence="2 3">
    <name type="scientific">Nocardiopsis rhodophaea</name>
    <dbReference type="NCBI Taxonomy" id="280238"/>
    <lineage>
        <taxon>Bacteria</taxon>
        <taxon>Bacillati</taxon>
        <taxon>Actinomycetota</taxon>
        <taxon>Actinomycetes</taxon>
        <taxon>Streptosporangiales</taxon>
        <taxon>Nocardiopsidaceae</taxon>
        <taxon>Nocardiopsis</taxon>
    </lineage>
</organism>
<reference evidence="2 3" key="1">
    <citation type="journal article" date="2019" name="Int. J. Syst. Evol. Microbiol.">
        <title>The Global Catalogue of Microorganisms (GCM) 10K type strain sequencing project: providing services to taxonomists for standard genome sequencing and annotation.</title>
        <authorList>
            <consortium name="The Broad Institute Genomics Platform"/>
            <consortium name="The Broad Institute Genome Sequencing Center for Infectious Disease"/>
            <person name="Wu L."/>
            <person name="Ma J."/>
        </authorList>
    </citation>
    <scope>NUCLEOTIDE SEQUENCE [LARGE SCALE GENOMIC DNA]</scope>
    <source>
        <strain evidence="2 3">JCM 15313</strain>
    </source>
</reference>
<protein>
    <submittedName>
        <fullName evidence="2">Uncharacterized protein</fullName>
    </submittedName>
</protein>
<evidence type="ECO:0000256" key="1">
    <source>
        <dbReference type="SAM" id="MobiDB-lite"/>
    </source>
</evidence>
<accession>A0ABN2SZJ5</accession>
<feature type="region of interest" description="Disordered" evidence="1">
    <location>
        <begin position="84"/>
        <end position="115"/>
    </location>
</feature>
<dbReference type="Proteomes" id="UP001501585">
    <property type="component" value="Unassembled WGS sequence"/>
</dbReference>